<reference evidence="2" key="2">
    <citation type="journal article" date="2015" name="Fish Shellfish Immunol.">
        <title>Early steps in the European eel (Anguilla anguilla)-Vibrio vulnificus interaction in the gills: Role of the RtxA13 toxin.</title>
        <authorList>
            <person name="Callol A."/>
            <person name="Pajuelo D."/>
            <person name="Ebbesson L."/>
            <person name="Teles M."/>
            <person name="MacKenzie S."/>
            <person name="Amaro C."/>
        </authorList>
    </citation>
    <scope>NUCLEOTIDE SEQUENCE</scope>
</reference>
<name>A0A0E9RY26_ANGAN</name>
<feature type="transmembrane region" description="Helical" evidence="1">
    <location>
        <begin position="37"/>
        <end position="59"/>
    </location>
</feature>
<accession>A0A0E9RY26</accession>
<keyword evidence="1" id="KW-0472">Membrane</keyword>
<evidence type="ECO:0000256" key="1">
    <source>
        <dbReference type="SAM" id="Phobius"/>
    </source>
</evidence>
<dbReference type="EMBL" id="GBXM01075429">
    <property type="protein sequence ID" value="JAH33148.1"/>
    <property type="molecule type" value="Transcribed_RNA"/>
</dbReference>
<organism evidence="2">
    <name type="scientific">Anguilla anguilla</name>
    <name type="common">European freshwater eel</name>
    <name type="synonym">Muraena anguilla</name>
    <dbReference type="NCBI Taxonomy" id="7936"/>
    <lineage>
        <taxon>Eukaryota</taxon>
        <taxon>Metazoa</taxon>
        <taxon>Chordata</taxon>
        <taxon>Craniata</taxon>
        <taxon>Vertebrata</taxon>
        <taxon>Euteleostomi</taxon>
        <taxon>Actinopterygii</taxon>
        <taxon>Neopterygii</taxon>
        <taxon>Teleostei</taxon>
        <taxon>Anguilliformes</taxon>
        <taxon>Anguillidae</taxon>
        <taxon>Anguilla</taxon>
    </lineage>
</organism>
<keyword evidence="1" id="KW-0812">Transmembrane</keyword>
<sequence>MYTFVCIRFIDILMCCIFSPLESTFRLLVFLCEKIHCILMMIIIIMIIIIIIIIMNVPISGNENVCLNG</sequence>
<evidence type="ECO:0008006" key="3">
    <source>
        <dbReference type="Google" id="ProtNLM"/>
    </source>
</evidence>
<protein>
    <recommendedName>
        <fullName evidence="3">G-protein coupled receptors family 1 profile domain-containing protein</fullName>
    </recommendedName>
</protein>
<keyword evidence="1" id="KW-1133">Transmembrane helix</keyword>
<dbReference type="AlphaFoldDB" id="A0A0E9RY26"/>
<proteinExistence type="predicted"/>
<evidence type="ECO:0000313" key="2">
    <source>
        <dbReference type="EMBL" id="JAH33148.1"/>
    </source>
</evidence>
<reference evidence="2" key="1">
    <citation type="submission" date="2014-11" db="EMBL/GenBank/DDBJ databases">
        <authorList>
            <person name="Amaro Gonzalez C."/>
        </authorList>
    </citation>
    <scope>NUCLEOTIDE SEQUENCE</scope>
</reference>